<name>A0ABY1PK76_9BACT</name>
<sequence>MLPDFCKTLPILAVLFILSVSCFSQNIGELSEGKEQIYNTTIVLNFKKNADKKYFSSLGLRNPLAFSPLYLLPPPFISDTSTNLKTVIKTSIEKPTYLTLGQSIFHMEPGDSLNMDFEVLLFTKERYKDSININHGNVFFIWKGPSSLLFDKYFYSITNSLKDLKTADQIAEFTSRESLRSMADSCTALIYKEHPILKRDSSTFETVKKYSVNEVLARLAYRLSFLYANSRDESIRRAIETSERNMLEYASLQEGHYDDPVTLGSYGSVYYFFKEMGLDAQAILERFNSSNDTVKQYVQLSLFNDGMLSEEQKLGLIDKLTYPPYKEYALQLYQDPNRGIIKSGYINNEIRDARLFDVNDKELAFDELFNTTAQSYLLLDFSGSWCKPCLEEMSVYAKTAHLDNSKKVRPIWLFFENDKTKWLNVVERYNLKKENCFLVVGEAGPILQKQFALLFDWEGEFPHYFLFAKEGEIIDKRARPLSIFEENDVDKLPSRVKNKNSGPPLPPPIKTP</sequence>
<evidence type="ECO:0000313" key="3">
    <source>
        <dbReference type="Proteomes" id="UP001157915"/>
    </source>
</evidence>
<dbReference type="SUPFAM" id="SSF52833">
    <property type="entry name" value="Thioredoxin-like"/>
    <property type="match status" value="1"/>
</dbReference>
<dbReference type="EMBL" id="FXUA01000012">
    <property type="protein sequence ID" value="SMP36126.1"/>
    <property type="molecule type" value="Genomic_DNA"/>
</dbReference>
<evidence type="ECO:0000256" key="1">
    <source>
        <dbReference type="SAM" id="MobiDB-lite"/>
    </source>
</evidence>
<proteinExistence type="predicted"/>
<dbReference type="RefSeq" id="WP_283414881.1">
    <property type="nucleotide sequence ID" value="NZ_FXUA01000012.1"/>
</dbReference>
<feature type="compositionally biased region" description="Pro residues" evidence="1">
    <location>
        <begin position="503"/>
        <end position="512"/>
    </location>
</feature>
<protein>
    <recommendedName>
        <fullName evidence="4">Thioredoxin domain-containing protein</fullName>
    </recommendedName>
</protein>
<comment type="caution">
    <text evidence="2">The sequence shown here is derived from an EMBL/GenBank/DDBJ whole genome shotgun (WGS) entry which is preliminary data.</text>
</comment>
<organism evidence="2 3">
    <name type="scientific">Algoriphagus winogradskyi</name>
    <dbReference type="NCBI Taxonomy" id="237017"/>
    <lineage>
        <taxon>Bacteria</taxon>
        <taxon>Pseudomonadati</taxon>
        <taxon>Bacteroidota</taxon>
        <taxon>Cytophagia</taxon>
        <taxon>Cytophagales</taxon>
        <taxon>Cyclobacteriaceae</taxon>
        <taxon>Algoriphagus</taxon>
    </lineage>
</organism>
<reference evidence="2 3" key="1">
    <citation type="submission" date="2017-05" db="EMBL/GenBank/DDBJ databases">
        <authorList>
            <person name="Varghese N."/>
            <person name="Submissions S."/>
        </authorList>
    </citation>
    <scope>NUCLEOTIDE SEQUENCE [LARGE SCALE GENOMIC DNA]</scope>
    <source>
        <strain evidence="2 3">DSM 15360</strain>
    </source>
</reference>
<dbReference type="Gene3D" id="3.40.30.10">
    <property type="entry name" value="Glutaredoxin"/>
    <property type="match status" value="1"/>
</dbReference>
<dbReference type="InterPro" id="IPR036249">
    <property type="entry name" value="Thioredoxin-like_sf"/>
</dbReference>
<dbReference type="PROSITE" id="PS51257">
    <property type="entry name" value="PROKAR_LIPOPROTEIN"/>
    <property type="match status" value="1"/>
</dbReference>
<dbReference type="Proteomes" id="UP001157915">
    <property type="component" value="Unassembled WGS sequence"/>
</dbReference>
<accession>A0ABY1PK76</accession>
<evidence type="ECO:0000313" key="2">
    <source>
        <dbReference type="EMBL" id="SMP36126.1"/>
    </source>
</evidence>
<gene>
    <name evidence="2" type="ORF">SAMN06265367_11221</name>
</gene>
<evidence type="ECO:0008006" key="4">
    <source>
        <dbReference type="Google" id="ProtNLM"/>
    </source>
</evidence>
<feature type="region of interest" description="Disordered" evidence="1">
    <location>
        <begin position="493"/>
        <end position="512"/>
    </location>
</feature>
<keyword evidence="3" id="KW-1185">Reference proteome</keyword>